<accession>A0ABU7IEG9</accession>
<sequence>MTKQTTFLEFTVPNINIRISLLRVSLFLIFLVIGTFSTFAQVKNNFEVRYSADIRGELTFAGNNIVNRQTQEETRQEWQFINGRWRRVTVTIPATSPNDPYNLTGSSSEYNDNLDMQYIDVDSDPSTFSSSSAILTVPDPTCSLIRYAGLYWSAVYVNPDRSNIDQIRFRVPGGAYQDITADEILFDGNGDADFGYYSPYAAYTDVTSILTALPDPNGEYTVANIRASSGSNISGGISGGWKLVVVYENPNLPGSRYITTFDGYAGIASGQTVDIPISGFTSLPAPFPVNARIGVAALEGDNRITGDGLAIDAFGGGVFTPLSNTLNPANNFFNSNITRYDVLVTDRTPNSANTLGWDVDLFEINNQFNNVIPNDATSAVLRASSSQDKYDIFFTSFDIEIIAPNIVLEKRVNTPGGVDITGQGVNLGQVLDYVLSFQNIGNDDADNYTIRDVLPINVSPPDGRTDFIPSDFALPPGVTYVYTPASREVIFSIPNNLVEEDGPEYSIRMRVQVAENCFDFIDACSDLIQNLAYSSYQGVENTAMVTDDPSVTDFNACGFVVPGATNFLLDDLSDCNFQRTVELCGSSAILNAGDGFDEYIWVRDDNGNNQFDATDTVITDGDPDNDPSTIVVTQVGTYIVDKIVADPCKGFKEIITVTPYGAGLIPNPIIELMNAVNNDTDPYNDIAGEIVQCSVDNAMLPKLFLCGAADTKELQINIIDAQSIVWEQLDEGSCSPSGDDCANRALTCTWNQVATGNAYTANTEGQFRLSVTYQNGCTSRFYFNVFRNNLDIQYTKEDIICANPGNITITNLGNGYGYQLVDDDTDTVVIPFSANNGPSFDFNAGENGSYVVEVTQLDLNGDPIDNACIFRTPVIGVLDRDVTFDVTHTDPNCISLGSINIQINNAEPNYEYELRLDDGSNGGQGTLIDDETAQTDNDFTFSGLNAGNYIVIARTQDGCTHSEQVTLVDGNDLEIEARVSQHITCREGNILMSSSGGQTPHRYAIWSFEDETGTMVTSYPTPQDIPATEFQSSQIFDIYNPGNYTFVVVDRNNCFAFSNTVPIEFRPAAEFSGATIEDQACFGDASGSIQMNLLDDNGYQLTYYLFDIDIPQIDVINDNFDINDAIAANASGYFGNLIPGDYTIVVNMRRGSADCNYPYYHTIDGPANALFAESALVQDYSCLQDGIIEAQNVSGGTAPYSYSIDGINFIPDTTPNAHRFENLSAGTFTLSVRDAAGCVFATTPIVLDPTDPPTDLTVVESQITCPDGTVDLQVTSVGGTAPLTFQIIAPSIIAPNTTSGNTADFNDLAPDTYTIRVTDADGCFYEENHTIAPIVPITMSGITITPVSCFGATDGTVQFNVNYQTGQNFTYTVTGPSGTVATGGVQATISLPNLGAGNYTLDIVDTDTNCTYTTTYNLEGPPSALTVTAPNVTQPTCLDDGSVIISATGGWGSYEYTLLNPDTSVFGTNTNGSFNNLTLGGTYTGTVTDANNCVVPFTFDINPATAPVLVLTPNDFCYDDVVGLTITANVTSGGDGNFEYNINGGAYTSSNTFTGLAPGTYTINVRDGNSCTDTQTITIDPELSVIASAGNIAACATDTEIDITAAGGDGNYVYAVVVDGVTPTDGDFAATNPVTVNAPGDYDVYVRDNNGNSGYCEARYDINIVQDAPLAISVSNTPILCSGENQATITILASGGESPYRYSINNGATYQTSNTFNNLGTGNYNIRVRDASNCEVSQLHSITEPFTLSASAAVTQLIECNPSTGAEVRITNVLGGTAPYSYSFDGGLSYGANAIDYLLAGTHTLYLQDANGCTYPMSVTIDPAPTPPNVTLTPTVDYSCDGTGIVTIGTDDSSLDYTYSLNGTPNTPADSNIFTNVPVGTHTISVDYISNVAPSPSVLLREDFGVGAPTSITEIDPLFCFEPQDGSPSSCPSFGTDTHIQDGEYSVANTIVNPYTWLVPNEQSGNPNGRYLAINIGGVAGVNGIVYAKRGIEVVPNRDITISIDVFNLKFVGSTGADANLDVQLVNSSGTVIASIPTGNIPKSTDPDIWENYNITLNPGAETNLDIVIRTIGTATAGNDVVIDNIVATQLPEQCPQTVTIDVTVEPGNAFEASIVSAMDVTCNGDTDGSISFDVDNFGAGGFEYSLDNFTTILGSSTTSPQTISGLSAGNYTISIRDVDNPIAGCTVILNQTINEPTPVIASATINSQATCTDGGVIIASATGGTPNYRYQLEDGVGGIIAGFDFATNGSNTTFSGLIPGDYLVRVREINNCEDVIDAPLTINPTDPIVFTAVPTTCYSGNNDGEIVVNVTSGNGGYQFRINGGPWLAPTPTTATTYTFGNLSAGSYDIEVRDALGCPLAPNTQTITINPQLTANAVLTNDLTCLVDASVTINANGGSGTYTYEWSNDGGTTFSNTNFTGNVFTTNLFGNFVFRVTDTSTPVNCVVVTNPITITEAQTPVIANVVPTDILCNGESTGSLDVQIDTSVGVPPYVVNVVETSGPTNYGTQTAGLPAGNYEVTITDSKGCVSAPFPVTISGPSPIVYTTSDVPITCDAGLGTTNPGEISISGVSGGTAEYTYILTGNNGIPTQTHTTTPSTRDHTFTVLEFGIYQIDIVDANGCASYTTEIIASPPNDLDIDVSTATVDCVVGGTAVVSVGAAVGSGNYEFAILETYSAPYSSSYQAPDVLGGFTSTFTGLTPGITYTFVVFDLTTNCYYFEEAAAPINTPSSMVATLDAVNNVSCTGSADGNISFTFSGFDVAATDVQYEIFNRQSNVTTGYMGTSSVNPPSSVTVNNFATLPPGEYYLLLTEVGGPNNGCSVDGGTFTIRESAFALDLDVASPQNDNCNPNAGVITAAGRNGTAPYEYQYLPDTAPAPLATDVGWINNTTANVEAGDYIVYVKDAYGCIFQRPITVLEDPSPIISLSIVDECADEGMFQVSVTLDNPLVALAPFQIRVNGNAFQNFTFDGSNQYLVTGLSSGLAQTMEVRDVNGCSVTETFDIQPPLQFNATLTTLLDCEVAPANNAEITINVTAGSGSYDYEIDGPGAVDQARTAMGGSTITWTGASIDGNYTVTVYDTSTAIPNCLGSIVVNVPPAVLPNISVSSFTDVTCNGADDGSITVTSTDVGTGPYSYEIISGPGSSATFPIAPTTSTATRATFQGLEGLIAPGITYTIRVTAANGCSMDITQAITEPEIITNVNASVVEFACTVGNNENNATITIDTSAITGGSGTYVRYEFIEEDDPNTAPVEAPVVVQSGTNPVYTETDFAGGSYTINVYDSNGCLGSTTAIIDPFDELISASAAITQTVTCNPGNDGELTMSVVSTLGDPSRFEYSIDNGSNYQVSNVFPGLAAGPYTILARHIDTGCIISASETLLEPNTFTINVTNVSDVECYGTSTGAVNFELVDAIYPGGFTWTIYDTNGTLANTADDTIVTSNTEATNGPTADINLPAGSYYVSISQDNNPFCVNTEAFTIAGPSMGTSGGIDTTDITCVPGNDGIIEIINVAGGWGGYEYYIGVALPTALDYTSSPTRGGLSAGTYQAWVRDAQGCEQLIDNNIVLADPTPITATLQVNQENCTNLEGEIEVLASGGQNLNFTYQLVLNGSNFRAPQNTPIFSGLGAGQYEVVVTDQWGCSATTPAVLLEEEMNLTTTVDKVIDCTVIPGGQITVNVSGGSTNLEFTITYPDGTTTVTNTTGVFANLVQVGIYNFLVRDLDTSNPICEKTISQALEAPILPVLLDATIVDVSCAGGSDGSITANLDPATDGNPDYLYELYDISDLVNPIVGPQTSPIFDNLAAGDYQIRVISGLGCDDRKNESISEPDALIVSATATTFDCAPDNSINTAVVTVTVDNGVTPPIGPSGTAPYLYSLDNVTYQSANTFNIADNGAVQNITVYVRDANGCIATDTVIIQPINRFTASVATDVDITCTNDETVTITVSDNGLPHNYTYELLPIGNTNAVQTGSTATTATFDLLTTGSYTFRVTDVDTGCYFDTPAYNVEPYDFIGATATAITPVTCFGDTNGELEINITGYSGNYDYQIFDAAGNPVGGVVSTDTSVNPRVVGGLSGGNYFVTITETDIPFCSEDTNMVTIASPDMALTATVDILAQPTCTNDRGEIRVVPQGGFAPYTISITNGTDTFTENNVYANVFSGLSAGTYDITVTDQAGCPYTDTVVLDPATPIVANATPLVTNLACYGDMGATITANITVAGGSGSYEYILNYIDADGTTILFTTASQLSPNFNDLGAGIYSITVTDGWDCDVTTNTVEIIEPTPVSAQLIRTDPLTCATGVEFELTATGGSGTYEYSIDGINFLPMTSNPMGLPATGTLGAGTYQYFVRDAINGCDAVQSNAITEDMIDPLVLFVDQSAAYINCTGESTAIIYADAFGGLGNYQFELFTDASLSVAARIAGPTSIGEFRNLPAGTYYVSVTSEDCTTLPEEVIISEPAPLTYVDEVINVTCEGEGNGSITVTLSGGSGGYQYAISPNLNQFDTVNTFTDLEPGDYIIIAQDQNGCFEYLEYTITEPEMLMVDATTTPEICVDSQDGTISLNITGGTAPYSTALNSNDDADFVQDRTSFVDMAAGNYLIFVRDANGCETNVVVDIEPGVNLNATVEPVYVCTGDLPDNYVNITLEDESLIGDVMYALDSTDASALQLNPDFRNIAPGNHYITIAHSNGCLVTVDFTIESFDPLILLPEQRSLNEITAIAEGGSPEYTYYFDGVDNGNDNTFYIMRTGTYEVRVVDQNGCEMIASIFMEFIDVDIPNFFTPDGDGENDFWIPKNIQQFPDILIKIYDRYGRVVSRQAHDAKGWDGRYEGKELPTGDYWYVIQLNGEEDSREFVGHFTLYR</sequence>
<comment type="caution">
    <text evidence="3">The sequence shown here is derived from an EMBL/GenBank/DDBJ whole genome shotgun (WGS) entry which is preliminary data.</text>
</comment>
<dbReference type="PROSITE" id="PS50835">
    <property type="entry name" value="IG_LIKE"/>
    <property type="match status" value="1"/>
</dbReference>
<dbReference type="Pfam" id="PF13585">
    <property type="entry name" value="CHU_C"/>
    <property type="match status" value="1"/>
</dbReference>
<dbReference type="Pfam" id="PF13573">
    <property type="entry name" value="SprB"/>
    <property type="match status" value="12"/>
</dbReference>
<keyword evidence="1" id="KW-0472">Membrane</keyword>
<dbReference type="RefSeq" id="WP_272635891.1">
    <property type="nucleotide sequence ID" value="NZ_JAZDDF010000001.1"/>
</dbReference>
<evidence type="ECO:0000313" key="4">
    <source>
        <dbReference type="Proteomes" id="UP001343698"/>
    </source>
</evidence>
<dbReference type="InterPro" id="IPR025667">
    <property type="entry name" value="SprB_repeat"/>
</dbReference>
<evidence type="ECO:0000313" key="3">
    <source>
        <dbReference type="EMBL" id="MEE1971349.1"/>
    </source>
</evidence>
<evidence type="ECO:0000256" key="1">
    <source>
        <dbReference type="SAM" id="Phobius"/>
    </source>
</evidence>
<reference evidence="3 4" key="1">
    <citation type="submission" date="2024-01" db="EMBL/GenBank/DDBJ databases">
        <title>Maribacter spp. originated from different algae showed divergent polysaccharides utilization ability.</title>
        <authorList>
            <person name="Wang H."/>
            <person name="Wu Y."/>
        </authorList>
    </citation>
    <scope>NUCLEOTIDE SEQUENCE [LARGE SCALE GENOMIC DNA]</scope>
    <source>
        <strain evidence="3 4">KPT27_14</strain>
    </source>
</reference>
<keyword evidence="1" id="KW-0812">Transmembrane</keyword>
<dbReference type="InterPro" id="IPR007110">
    <property type="entry name" value="Ig-like_dom"/>
</dbReference>
<keyword evidence="1" id="KW-1133">Transmembrane helix</keyword>
<protein>
    <submittedName>
        <fullName evidence="3">T9SS type B sorting domain-containing protein</fullName>
    </submittedName>
</protein>
<dbReference type="InterPro" id="IPR026341">
    <property type="entry name" value="T9SS_type_B"/>
</dbReference>
<dbReference type="Proteomes" id="UP001343698">
    <property type="component" value="Unassembled WGS sequence"/>
</dbReference>
<name>A0ABU7IEG9_9FLAO</name>
<dbReference type="EMBL" id="JAZDDF010000001">
    <property type="protein sequence ID" value="MEE1971349.1"/>
    <property type="molecule type" value="Genomic_DNA"/>
</dbReference>
<proteinExistence type="predicted"/>
<feature type="transmembrane region" description="Helical" evidence="1">
    <location>
        <begin position="21"/>
        <end position="40"/>
    </location>
</feature>
<dbReference type="NCBIfam" id="TIGR04131">
    <property type="entry name" value="Bac_Flav_CTERM"/>
    <property type="match status" value="1"/>
</dbReference>
<organism evidence="3 4">
    <name type="scientific">Maribacter flavus</name>
    <dbReference type="NCBI Taxonomy" id="1658664"/>
    <lineage>
        <taxon>Bacteria</taxon>
        <taxon>Pseudomonadati</taxon>
        <taxon>Bacteroidota</taxon>
        <taxon>Flavobacteriia</taxon>
        <taxon>Flavobacteriales</taxon>
        <taxon>Flavobacteriaceae</taxon>
        <taxon>Maribacter</taxon>
    </lineage>
</organism>
<keyword evidence="4" id="KW-1185">Reference proteome</keyword>
<evidence type="ECO:0000259" key="2">
    <source>
        <dbReference type="PROSITE" id="PS50835"/>
    </source>
</evidence>
<gene>
    <name evidence="3" type="ORF">V1H85_02770</name>
</gene>
<feature type="domain" description="Ig-like" evidence="2">
    <location>
        <begin position="2362"/>
        <end position="2455"/>
    </location>
</feature>